<protein>
    <recommendedName>
        <fullName evidence="4">DUF484 domain-containing protein</fullName>
    </recommendedName>
</protein>
<dbReference type="STRING" id="180197.SAMN02982919_02697"/>
<dbReference type="AlphaFoldDB" id="A0A1H9QM97"/>
<dbReference type="OrthoDB" id="8525200at2"/>
<sequence>MTVYDPTPFIAPITEEDIADYLMQTPGFFERHAELLTSVQIISPHGHRAVSLQERQAERLRAKIADLEQRILEMVHNGQQNMSIDQRLHQWACDLQRMTHPPSLPEAVVQGIRRQFEVPQAAMRVWGVSPAYANAPFAVGASNDVRAFASSLTMPFCGPNLGFEPVGWLRDGDMVQSLALLPLRDGPMEHATPAFGMLVLASDDPHRFEATMGTDFLTRIAETASAALARLR</sequence>
<keyword evidence="1" id="KW-0175">Coiled coil</keyword>
<dbReference type="PANTHER" id="PTHR38765:SF1">
    <property type="entry name" value="DUF484 DOMAIN-CONTAINING PROTEIN"/>
    <property type="match status" value="1"/>
</dbReference>
<evidence type="ECO:0000313" key="3">
    <source>
        <dbReference type="Proteomes" id="UP000199766"/>
    </source>
</evidence>
<dbReference type="InterPro" id="IPR029016">
    <property type="entry name" value="GAF-like_dom_sf"/>
</dbReference>
<organism evidence="2 3">
    <name type="scientific">Giesbergeria anulus</name>
    <dbReference type="NCBI Taxonomy" id="180197"/>
    <lineage>
        <taxon>Bacteria</taxon>
        <taxon>Pseudomonadati</taxon>
        <taxon>Pseudomonadota</taxon>
        <taxon>Betaproteobacteria</taxon>
        <taxon>Burkholderiales</taxon>
        <taxon>Comamonadaceae</taxon>
        <taxon>Giesbergeria</taxon>
    </lineage>
</organism>
<dbReference type="InterPro" id="IPR007435">
    <property type="entry name" value="DUF484"/>
</dbReference>
<reference evidence="2 3" key="1">
    <citation type="submission" date="2016-10" db="EMBL/GenBank/DDBJ databases">
        <authorList>
            <person name="de Groot N.N."/>
        </authorList>
    </citation>
    <scope>NUCLEOTIDE SEQUENCE [LARGE SCALE GENOMIC DNA]</scope>
    <source>
        <strain evidence="2 3">ATCC 35958</strain>
    </source>
</reference>
<gene>
    <name evidence="2" type="ORF">SAMN02982919_02697</name>
</gene>
<keyword evidence="3" id="KW-1185">Reference proteome</keyword>
<dbReference type="Proteomes" id="UP000199766">
    <property type="component" value="Unassembled WGS sequence"/>
</dbReference>
<accession>A0A1H9QM97</accession>
<evidence type="ECO:0008006" key="4">
    <source>
        <dbReference type="Google" id="ProtNLM"/>
    </source>
</evidence>
<dbReference type="Gene3D" id="3.30.450.40">
    <property type="match status" value="1"/>
</dbReference>
<feature type="coiled-coil region" evidence="1">
    <location>
        <begin position="50"/>
        <end position="77"/>
    </location>
</feature>
<dbReference type="Pfam" id="PF04340">
    <property type="entry name" value="DUF484"/>
    <property type="match status" value="1"/>
</dbReference>
<evidence type="ECO:0000256" key="1">
    <source>
        <dbReference type="SAM" id="Coils"/>
    </source>
</evidence>
<name>A0A1H9QM97_9BURK</name>
<dbReference type="PANTHER" id="PTHR38765">
    <property type="entry name" value="DUF484 DOMAIN-CONTAINING PROTEIN"/>
    <property type="match status" value="1"/>
</dbReference>
<dbReference type="EMBL" id="FOGD01000011">
    <property type="protein sequence ID" value="SER61701.1"/>
    <property type="molecule type" value="Genomic_DNA"/>
</dbReference>
<evidence type="ECO:0000313" key="2">
    <source>
        <dbReference type="EMBL" id="SER61701.1"/>
    </source>
</evidence>
<proteinExistence type="predicted"/>
<dbReference type="RefSeq" id="WP_091458522.1">
    <property type="nucleotide sequence ID" value="NZ_FOGD01000011.1"/>
</dbReference>